<keyword evidence="5 8" id="KW-0732">Signal</keyword>
<evidence type="ECO:0000256" key="4">
    <source>
        <dbReference type="ARBA" id="ARBA00022525"/>
    </source>
</evidence>
<evidence type="ECO:0000256" key="3">
    <source>
        <dbReference type="ARBA" id="ARBA00022487"/>
    </source>
</evidence>
<keyword evidence="10" id="KW-1185">Reference proteome</keyword>
<dbReference type="InterPro" id="IPR043580">
    <property type="entry name" value="CUTINASE_1"/>
</dbReference>
<dbReference type="EC" id="3.1.1.74" evidence="8"/>
<keyword evidence="3 8" id="KW-0719">Serine esterase</keyword>
<comment type="similarity">
    <text evidence="2 8">Belongs to the cutinase family.</text>
</comment>
<name>A0AAN7Y7G3_9EURO</name>
<comment type="catalytic activity">
    <reaction evidence="8">
        <text>cutin + H2O = cutin monomers.</text>
        <dbReference type="EC" id="3.1.1.74"/>
    </reaction>
</comment>
<dbReference type="GO" id="GO:0050525">
    <property type="term" value="F:cutinase activity"/>
    <property type="evidence" value="ECO:0007669"/>
    <property type="project" value="UniProtKB-UniRule"/>
</dbReference>
<reference evidence="9 10" key="1">
    <citation type="submission" date="2023-08" db="EMBL/GenBank/DDBJ databases">
        <title>Black Yeasts Isolated from many extreme environments.</title>
        <authorList>
            <person name="Coleine C."/>
            <person name="Stajich J.E."/>
            <person name="Selbmann L."/>
        </authorList>
    </citation>
    <scope>NUCLEOTIDE SEQUENCE [LARGE SCALE GENOMIC DNA]</scope>
    <source>
        <strain evidence="9 10">CCFEE 5910</strain>
    </source>
</reference>
<evidence type="ECO:0000256" key="2">
    <source>
        <dbReference type="ARBA" id="ARBA00007534"/>
    </source>
</evidence>
<feature type="signal peptide" evidence="8">
    <location>
        <begin position="1"/>
        <end position="22"/>
    </location>
</feature>
<gene>
    <name evidence="9" type="ORF">LTR05_004060</name>
</gene>
<evidence type="ECO:0000313" key="10">
    <source>
        <dbReference type="Proteomes" id="UP001309876"/>
    </source>
</evidence>
<dbReference type="Pfam" id="PF01083">
    <property type="entry name" value="Cutinase"/>
    <property type="match status" value="1"/>
</dbReference>
<evidence type="ECO:0000256" key="6">
    <source>
        <dbReference type="ARBA" id="ARBA00022801"/>
    </source>
</evidence>
<evidence type="ECO:0000256" key="1">
    <source>
        <dbReference type="ARBA" id="ARBA00004613"/>
    </source>
</evidence>
<dbReference type="AlphaFoldDB" id="A0AAN7Y7G3"/>
<proteinExistence type="inferred from homology"/>
<evidence type="ECO:0000313" key="9">
    <source>
        <dbReference type="EMBL" id="KAK5086890.1"/>
    </source>
</evidence>
<dbReference type="InterPro" id="IPR029058">
    <property type="entry name" value="AB_hydrolase_fold"/>
</dbReference>
<feature type="chain" id="PRO_5042669829" description="Cutinase" evidence="8">
    <location>
        <begin position="23"/>
        <end position="251"/>
    </location>
</feature>
<evidence type="ECO:0000256" key="5">
    <source>
        <dbReference type="ARBA" id="ARBA00022729"/>
    </source>
</evidence>
<keyword evidence="4 8" id="KW-0964">Secreted</keyword>
<dbReference type="PANTHER" id="PTHR33630">
    <property type="entry name" value="CUTINASE RV1984C-RELATED-RELATED"/>
    <property type="match status" value="1"/>
</dbReference>
<dbReference type="EMBL" id="JAVRRJ010000003">
    <property type="protein sequence ID" value="KAK5086890.1"/>
    <property type="molecule type" value="Genomic_DNA"/>
</dbReference>
<evidence type="ECO:0000256" key="8">
    <source>
        <dbReference type="RuleBase" id="RU361263"/>
    </source>
</evidence>
<dbReference type="Proteomes" id="UP001309876">
    <property type="component" value="Unassembled WGS sequence"/>
</dbReference>
<dbReference type="SMART" id="SM01110">
    <property type="entry name" value="Cutinase"/>
    <property type="match status" value="1"/>
</dbReference>
<dbReference type="Gene3D" id="3.40.50.1820">
    <property type="entry name" value="alpha/beta hydrolase"/>
    <property type="match status" value="1"/>
</dbReference>
<dbReference type="SUPFAM" id="SSF53474">
    <property type="entry name" value="alpha/beta-Hydrolases"/>
    <property type="match status" value="1"/>
</dbReference>
<keyword evidence="6 8" id="KW-0378">Hydrolase</keyword>
<keyword evidence="7" id="KW-1015">Disulfide bond</keyword>
<dbReference type="InterPro" id="IPR000675">
    <property type="entry name" value="Cutinase/axe"/>
</dbReference>
<accession>A0AAN7Y7G3</accession>
<protein>
    <recommendedName>
        <fullName evidence="8">Cutinase</fullName>
        <ecNumber evidence="8">3.1.1.74</ecNumber>
    </recommendedName>
</protein>
<dbReference type="GO" id="GO:0005576">
    <property type="term" value="C:extracellular region"/>
    <property type="evidence" value="ECO:0007669"/>
    <property type="project" value="UniProtKB-SubCell"/>
</dbReference>
<organism evidence="9 10">
    <name type="scientific">Lithohypha guttulata</name>
    <dbReference type="NCBI Taxonomy" id="1690604"/>
    <lineage>
        <taxon>Eukaryota</taxon>
        <taxon>Fungi</taxon>
        <taxon>Dikarya</taxon>
        <taxon>Ascomycota</taxon>
        <taxon>Pezizomycotina</taxon>
        <taxon>Eurotiomycetes</taxon>
        <taxon>Chaetothyriomycetidae</taxon>
        <taxon>Chaetothyriales</taxon>
        <taxon>Trichomeriaceae</taxon>
        <taxon>Lithohypha</taxon>
    </lineage>
</organism>
<comment type="function">
    <text evidence="8">Catalyzes the hydrolysis of complex carboxylic polyesters found in the cell wall of plants. Degrades cutin, a macromolecule that forms the structure of the plant cuticle.</text>
</comment>
<dbReference type="PANTHER" id="PTHR33630:SF13">
    <property type="entry name" value="ACETYLXYLAN ESTERASE"/>
    <property type="match status" value="1"/>
</dbReference>
<evidence type="ECO:0000256" key="7">
    <source>
        <dbReference type="ARBA" id="ARBA00023157"/>
    </source>
</evidence>
<comment type="subcellular location">
    <subcellularLocation>
        <location evidence="1 8">Secreted</location>
    </subcellularLocation>
</comment>
<dbReference type="PROSITE" id="PS00155">
    <property type="entry name" value="CUTINASE_1"/>
    <property type="match status" value="1"/>
</dbReference>
<sequence>MYPTSFSGLTVLCLAVSTAVSALPLSDVETRQDTSCAAVHIFLAKGWNETYPGRQGKLAGAICYGLESCDYEDILFYNAPEADYCASITEGNNNGHAQMSEYASRCPDSQLVLSGYSQGANVAGDLLGGGGGSFGDQACTVDTTAGFDPTTSPGNKLAAVLLFGDNRHVANQPYNILSGAPYSAANPRSAEQVQHMNLFAPIIHSYCVETDPVCAADSPVTADVETHLNYFDIYSDEAAGWVKWMLENPQM</sequence>
<comment type="caution">
    <text evidence="9">The sequence shown here is derived from an EMBL/GenBank/DDBJ whole genome shotgun (WGS) entry which is preliminary data.</text>
</comment>